<gene>
    <name evidence="4" type="ORF">FSP39_010681</name>
</gene>
<dbReference type="Pfam" id="PF13087">
    <property type="entry name" value="AAA_12"/>
    <property type="match status" value="1"/>
</dbReference>
<dbReference type="CDD" id="cd18808">
    <property type="entry name" value="SF1_C_Upf1"/>
    <property type="match status" value="1"/>
</dbReference>
<comment type="caution">
    <text evidence="4">The sequence shown here is derived from an EMBL/GenBank/DDBJ whole genome shotgun (WGS) entry which is preliminary data.</text>
</comment>
<dbReference type="FunFam" id="3.40.50.300:FF:000742">
    <property type="entry name" value="NFX1-type zinc finger-containing protein 1"/>
    <property type="match status" value="1"/>
</dbReference>
<keyword evidence="1" id="KW-0175">Coiled coil</keyword>
<dbReference type="Proteomes" id="UP001186944">
    <property type="component" value="Unassembled WGS sequence"/>
</dbReference>
<feature type="coiled-coil region" evidence="1">
    <location>
        <begin position="531"/>
        <end position="562"/>
    </location>
</feature>
<evidence type="ECO:0000259" key="3">
    <source>
        <dbReference type="Pfam" id="PF13087"/>
    </source>
</evidence>
<evidence type="ECO:0000256" key="1">
    <source>
        <dbReference type="SAM" id="Coils"/>
    </source>
</evidence>
<evidence type="ECO:0000256" key="2">
    <source>
        <dbReference type="SAM" id="MobiDB-lite"/>
    </source>
</evidence>
<reference evidence="4" key="1">
    <citation type="submission" date="2019-08" db="EMBL/GenBank/DDBJ databases">
        <title>The improved chromosome-level genome for the pearl oyster Pinctada fucata martensii using PacBio sequencing and Hi-C.</title>
        <authorList>
            <person name="Zheng Z."/>
        </authorList>
    </citation>
    <scope>NUCLEOTIDE SEQUENCE</scope>
    <source>
        <strain evidence="4">ZZ-2019</strain>
        <tissue evidence="4">Adductor muscle</tissue>
    </source>
</reference>
<accession>A0AA88XTV3</accession>
<dbReference type="InterPro" id="IPR045055">
    <property type="entry name" value="DNA2/NAM7-like"/>
</dbReference>
<dbReference type="SUPFAM" id="SSF52540">
    <property type="entry name" value="P-loop containing nucleoside triphosphate hydrolases"/>
    <property type="match status" value="1"/>
</dbReference>
<dbReference type="InterPro" id="IPR047187">
    <property type="entry name" value="SF1_C_Upf1"/>
</dbReference>
<feature type="compositionally biased region" description="Basic and acidic residues" evidence="2">
    <location>
        <begin position="908"/>
        <end position="924"/>
    </location>
</feature>
<organism evidence="4 5">
    <name type="scientific">Pinctada imbricata</name>
    <name type="common">Atlantic pearl-oyster</name>
    <name type="synonym">Pinctada martensii</name>
    <dbReference type="NCBI Taxonomy" id="66713"/>
    <lineage>
        <taxon>Eukaryota</taxon>
        <taxon>Metazoa</taxon>
        <taxon>Spiralia</taxon>
        <taxon>Lophotrochozoa</taxon>
        <taxon>Mollusca</taxon>
        <taxon>Bivalvia</taxon>
        <taxon>Autobranchia</taxon>
        <taxon>Pteriomorphia</taxon>
        <taxon>Pterioida</taxon>
        <taxon>Pterioidea</taxon>
        <taxon>Pteriidae</taxon>
        <taxon>Pinctada</taxon>
    </lineage>
</organism>
<dbReference type="EMBL" id="VSWD01000010">
    <property type="protein sequence ID" value="KAK3090292.1"/>
    <property type="molecule type" value="Genomic_DNA"/>
</dbReference>
<sequence length="1037" mass="116297">MRPEISMLMKHIYPDLVDHPSVRTYDHVKGVAKDVFLLTTSNLRRPNEETKSKSNLHEAKFMARFCRYLMQQGYNPSQITMLTTYTGQVLLLKKHMPRTDFEGIRITAVDNYQGEENDIILLSLVRSNKLNNIGFLKIENRICVALSRARMGFYIIGNFGLLAKESNLWENMVYTMVQRQCAGPKLTLCCQNHPMEETIVSKEEDFMAVPNGGCKRMCNSRLSCGHVCEQVCHPEDREHKFYRCFKPCEKIVCSAGHVCLKRCYADCGPCMTAVKKTIPSCSHEHPMPCSKDPTTVDCISPCDTLLDCGHVCKGKCGLCRKKSGHVPCDEKCIKTLSCGHHIESECSTTLENIKCTFKCTSKLTCGHESIASVRRNVEKYVTIVQNLANGSANTNNVKLKCSEKCNRPPCFTQCSKKLSCGCPCLGFCGEKCPQICPKCNKSEFEEITIHISDKPSVRLVALEECNDVFEASFFDEYMSSEETSSSTSFPVETKKCPKCSTLITKSNRYCGTLRAISNDINTVKKCMKVDAEESNRRKKRLISKIEALKEQDEDAANDLAKNPEIKKKNETASIETLDLLDNQINIILEVYDIFTIVKRRDIDSSVKRDVASLLMRIRNWVLREHFLPSKKAKLNTRWRRGFTQQEIEELINEFCRLRYIINISFMKKEKKANALGTYLTEAVEKLEHKFSSEEEIHLKRLIKVAVRFVPDLIPVIKLKLIVTKGVADNGKWYKCLNGHIGQVKEAIRACHECHLMVGPGSYTPRVHYPPDPVPVDSYIPFFTEKDVDATESLTKDSVSLGSSEHALPSEAGQLQGEIFDSQFTGVGIPVNGRSLEASNSFGTLQPGLIISSLQQAHEDTSEAGSSQCERSAQRNMKYVFKCSNVDSKGTSSRNIEQVDTDSVSLSRNSKDSRGKESSDTDRKKKEFSLVVRCNAGHILRPDQTDCRLCKYLVDINLTKISTSSSKSSDVAGELQASAYSTTQQSEGRQFQSKTSQPASEGTDGDKNSQSKSIPSSSGPSKPVTRKCHKGLFPLNLK</sequence>
<feature type="region of interest" description="Disordered" evidence="2">
    <location>
        <begin position="885"/>
        <end position="924"/>
    </location>
</feature>
<keyword evidence="5" id="KW-1185">Reference proteome</keyword>
<feature type="region of interest" description="Disordered" evidence="2">
    <location>
        <begin position="978"/>
        <end position="1037"/>
    </location>
</feature>
<dbReference type="InterPro" id="IPR027417">
    <property type="entry name" value="P-loop_NTPase"/>
</dbReference>
<dbReference type="PANTHER" id="PTHR10887:SF341">
    <property type="entry name" value="NFX1-TYPE ZINC FINGER-CONTAINING PROTEIN 1"/>
    <property type="match status" value="1"/>
</dbReference>
<feature type="compositionally biased region" description="Polar residues" evidence="2">
    <location>
        <begin position="978"/>
        <end position="999"/>
    </location>
</feature>
<proteinExistence type="predicted"/>
<dbReference type="AlphaFoldDB" id="A0AA88XTV3"/>
<name>A0AA88XTV3_PINIB</name>
<feature type="domain" description="DNA2/NAM7 helicase-like C-terminal" evidence="3">
    <location>
        <begin position="20"/>
        <end position="158"/>
    </location>
</feature>
<dbReference type="InterPro" id="IPR041679">
    <property type="entry name" value="DNA2/NAM7-like_C"/>
</dbReference>
<dbReference type="Gene3D" id="3.40.50.300">
    <property type="entry name" value="P-loop containing nucleotide triphosphate hydrolases"/>
    <property type="match status" value="1"/>
</dbReference>
<dbReference type="GO" id="GO:0031048">
    <property type="term" value="P:regulatory ncRNA-mediated heterochromatin formation"/>
    <property type="evidence" value="ECO:0007669"/>
    <property type="project" value="TreeGrafter"/>
</dbReference>
<dbReference type="GO" id="GO:0031380">
    <property type="term" value="C:nuclear RNA-directed RNA polymerase complex"/>
    <property type="evidence" value="ECO:0007669"/>
    <property type="project" value="TreeGrafter"/>
</dbReference>
<dbReference type="PANTHER" id="PTHR10887">
    <property type="entry name" value="DNA2/NAM7 HELICASE FAMILY"/>
    <property type="match status" value="1"/>
</dbReference>
<feature type="compositionally biased region" description="Polar residues" evidence="2">
    <location>
        <begin position="885"/>
        <end position="907"/>
    </location>
</feature>
<evidence type="ECO:0000313" key="4">
    <source>
        <dbReference type="EMBL" id="KAK3090292.1"/>
    </source>
</evidence>
<feature type="compositionally biased region" description="Low complexity" evidence="2">
    <location>
        <begin position="1009"/>
        <end position="1022"/>
    </location>
</feature>
<protein>
    <recommendedName>
        <fullName evidence="3">DNA2/NAM7 helicase-like C-terminal domain-containing protein</fullName>
    </recommendedName>
</protein>
<evidence type="ECO:0000313" key="5">
    <source>
        <dbReference type="Proteomes" id="UP001186944"/>
    </source>
</evidence>